<comment type="caution">
    <text evidence="1">The sequence shown here is derived from an EMBL/GenBank/DDBJ whole genome shotgun (WGS) entry which is preliminary data.</text>
</comment>
<reference evidence="1 2" key="1">
    <citation type="journal article" date="2020" name="ISME J.">
        <title>Comparative genomics reveals insights into cyanobacterial evolution and habitat adaptation.</title>
        <authorList>
            <person name="Chen M.Y."/>
            <person name="Teng W.K."/>
            <person name="Zhao L."/>
            <person name="Hu C.X."/>
            <person name="Zhou Y.K."/>
            <person name="Han B.P."/>
            <person name="Song L.R."/>
            <person name="Shu W.S."/>
        </authorList>
    </citation>
    <scope>NUCLEOTIDE SEQUENCE [LARGE SCALE GENOMIC DNA]</scope>
    <source>
        <strain evidence="1 2">FACHB-159</strain>
    </source>
</reference>
<evidence type="ECO:0000313" key="1">
    <source>
        <dbReference type="EMBL" id="MBD2738434.1"/>
    </source>
</evidence>
<protein>
    <submittedName>
        <fullName evidence="1">Uncharacterized protein</fullName>
    </submittedName>
</protein>
<name>A0ABR8KHU1_9NOSO</name>
<gene>
    <name evidence="1" type="ORF">H6H03_31915</name>
</gene>
<dbReference type="RefSeq" id="WP_190958970.1">
    <property type="nucleotide sequence ID" value="NZ_JACJTU010000049.1"/>
</dbReference>
<organism evidence="1 2">
    <name type="scientific">Nostoc paludosum FACHB-159</name>
    <dbReference type="NCBI Taxonomy" id="2692908"/>
    <lineage>
        <taxon>Bacteria</taxon>
        <taxon>Bacillati</taxon>
        <taxon>Cyanobacteriota</taxon>
        <taxon>Cyanophyceae</taxon>
        <taxon>Nostocales</taxon>
        <taxon>Nostocaceae</taxon>
        <taxon>Nostoc</taxon>
    </lineage>
</organism>
<evidence type="ECO:0000313" key="2">
    <source>
        <dbReference type="Proteomes" id="UP000637383"/>
    </source>
</evidence>
<keyword evidence="2" id="KW-1185">Reference proteome</keyword>
<accession>A0ABR8KHU1</accession>
<dbReference type="Proteomes" id="UP000637383">
    <property type="component" value="Unassembled WGS sequence"/>
</dbReference>
<dbReference type="EMBL" id="JACJTU010000049">
    <property type="protein sequence ID" value="MBD2738434.1"/>
    <property type="molecule type" value="Genomic_DNA"/>
</dbReference>
<sequence length="46" mass="5037">MGHGAWGQGERVIVKFSSLSPCLPHPRVPASPIKRLIQNPKSTAMR</sequence>
<proteinExistence type="predicted"/>